<dbReference type="EMBL" id="CP016438">
    <property type="protein sequence ID" value="ANS70159.1"/>
    <property type="molecule type" value="Genomic_DNA"/>
</dbReference>
<organism evidence="2 3">
    <name type="scientific">Streptomyces lincolnensis</name>
    <dbReference type="NCBI Taxonomy" id="1915"/>
    <lineage>
        <taxon>Bacteria</taxon>
        <taxon>Bacillati</taxon>
        <taxon>Actinomycetota</taxon>
        <taxon>Actinomycetes</taxon>
        <taxon>Kitasatosporales</taxon>
        <taxon>Streptomycetaceae</taxon>
        <taxon>Streptomyces</taxon>
    </lineage>
</organism>
<evidence type="ECO:0000259" key="1">
    <source>
        <dbReference type="Pfam" id="PF01636"/>
    </source>
</evidence>
<evidence type="ECO:0000313" key="3">
    <source>
        <dbReference type="Proteomes" id="UP000092598"/>
    </source>
</evidence>
<reference evidence="2 3" key="1">
    <citation type="submission" date="2016-07" db="EMBL/GenBank/DDBJ databases">
        <title>Enhancement of antibiotic productionsby engineered nitrateutilization in actinobacteria.</title>
        <authorList>
            <person name="Meng S.C."/>
        </authorList>
    </citation>
    <scope>NUCLEOTIDE SEQUENCE [LARGE SCALE GENOMIC DNA]</scope>
    <source>
        <strain evidence="2 3">NRRL 2936</strain>
    </source>
</reference>
<keyword evidence="3" id="KW-1185">Reference proteome</keyword>
<dbReference type="InterPro" id="IPR011009">
    <property type="entry name" value="Kinase-like_dom_sf"/>
</dbReference>
<evidence type="ECO:0000313" key="2">
    <source>
        <dbReference type="EMBL" id="ANS70159.1"/>
    </source>
</evidence>
<dbReference type="SUPFAM" id="SSF56112">
    <property type="entry name" value="Protein kinase-like (PK-like)"/>
    <property type="match status" value="1"/>
</dbReference>
<proteinExistence type="predicted"/>
<dbReference type="NCBIfam" id="NF038156">
    <property type="entry name" value="lant_syn_V_LxmK"/>
    <property type="match status" value="1"/>
</dbReference>
<dbReference type="Gene3D" id="3.90.1200.10">
    <property type="match status" value="1"/>
</dbReference>
<dbReference type="Proteomes" id="UP000092598">
    <property type="component" value="Chromosome"/>
</dbReference>
<gene>
    <name evidence="2" type="ORF">SLINC_7935</name>
</gene>
<protein>
    <recommendedName>
        <fullName evidence="1">Aminoglycoside phosphotransferase domain-containing protein</fullName>
    </recommendedName>
</protein>
<feature type="domain" description="Aminoglycoside phosphotransferase" evidence="1">
    <location>
        <begin position="103"/>
        <end position="259"/>
    </location>
</feature>
<dbReference type="Pfam" id="PF01636">
    <property type="entry name" value="APH"/>
    <property type="match status" value="1"/>
</dbReference>
<dbReference type="AlphaFoldDB" id="A0A1B1MNI2"/>
<sequence>MQGAYVLRTSDGKTRHMLPPNGVRIPDLAIVNPFLERLGLGKLSPDRVVTHPGRHRKCSGVTTSGRGVFVKQLNESLGCPAPGVRRARSFEALRTPELSGAALLGADDDRNLLVFELIEDAEPADLLAREGRFDAGLARCLGEMTGALHELPVDLENASIDTSPSRYPPLGSLEGLTLTQYQAASSAVLQGWRLLQQDEEVKEALRALRRDEDTASKVPTHGDFRLDQVLVVGGRRHIIDWEEFRLGDPAHDVGMFVGEWLYLAADRAARGLHTGPVGDSGTVLGVSREEVIARTTVELRAVQPMVGEFWSGYRSVRTTTDPDLPRRSAAFAGWHLYDRMFSVVAKMMVLSMTQYVANGIGRRALLNPHEIAGILEMGEIDVTSR</sequence>
<name>A0A1B1MNI2_STRLN</name>
<dbReference type="InterPro" id="IPR002575">
    <property type="entry name" value="Aminoglycoside_PTrfase"/>
</dbReference>
<dbReference type="KEGG" id="sls:SLINC_7935"/>
<dbReference type="STRING" id="1915.SLINC_7935"/>
<accession>A0A1B1MNI2</accession>